<gene>
    <name evidence="1" type="ORF">UFOVP299_36</name>
</gene>
<reference evidence="1" key="1">
    <citation type="submission" date="2020-04" db="EMBL/GenBank/DDBJ databases">
        <authorList>
            <person name="Chiriac C."/>
            <person name="Salcher M."/>
            <person name="Ghai R."/>
            <person name="Kavagutti S V."/>
        </authorList>
    </citation>
    <scope>NUCLEOTIDE SEQUENCE</scope>
</reference>
<dbReference type="InterPro" id="IPR007499">
    <property type="entry name" value="ERF_bacteria_virus"/>
</dbReference>
<sequence length="199" mass="22916">MKIYEKLLTIQKRINGLGKDKSTYNYKYVTGDKLLGEIKPMMNDLGLLLKQEVLSIENTRQDYSTAKGNKSEILSKVMMKFTWIDVESGEKDENLFGANGQNDWEKGLGSALTYAERYFLLKYFHIATDEDDIDNDQRKTSAPVPLKAELTELDWINLEAIFESKKEKIDAEKFDAIKKAVFGKNPKFYEYTLATLNKL</sequence>
<evidence type="ECO:0000313" key="1">
    <source>
        <dbReference type="EMBL" id="CAB4136264.1"/>
    </source>
</evidence>
<name>A0A6J5LNY3_9CAUD</name>
<accession>A0A6J5LNY3</accession>
<proteinExistence type="predicted"/>
<dbReference type="Pfam" id="PF04404">
    <property type="entry name" value="ERF"/>
    <property type="match status" value="1"/>
</dbReference>
<dbReference type="EMBL" id="LR796313">
    <property type="protein sequence ID" value="CAB4136264.1"/>
    <property type="molecule type" value="Genomic_DNA"/>
</dbReference>
<organism evidence="1">
    <name type="scientific">uncultured Caudovirales phage</name>
    <dbReference type="NCBI Taxonomy" id="2100421"/>
    <lineage>
        <taxon>Viruses</taxon>
        <taxon>Duplodnaviria</taxon>
        <taxon>Heunggongvirae</taxon>
        <taxon>Uroviricota</taxon>
        <taxon>Caudoviricetes</taxon>
        <taxon>Peduoviridae</taxon>
        <taxon>Maltschvirus</taxon>
        <taxon>Maltschvirus maltsch</taxon>
    </lineage>
</organism>
<protein>
    <submittedName>
        <fullName evidence="1">Essential recombination function protein</fullName>
    </submittedName>
</protein>